<dbReference type="PANTHER" id="PTHR38471">
    <property type="entry name" value="FOUR HELIX BUNDLE PROTEIN"/>
    <property type="match status" value="1"/>
</dbReference>
<sequence length="133" mass="15405">MVKIRDLNNRDYRTLLVFQKSLEWAERIRIVAEALPESEWTLKKKMLKASCKIPALIANGNSQFYLTIEREAYRKALNNAKETQGMLKLMSDSGFIDEQEHKNIIDKTDEVGKMLNAMRKRDSAKIEGKQEVS</sequence>
<dbReference type="InterPro" id="IPR036583">
    <property type="entry name" value="23S_rRNA_IVS_sf"/>
</dbReference>
<proteinExistence type="predicted"/>
<evidence type="ECO:0000313" key="1">
    <source>
        <dbReference type="EMBL" id="GIP52954.1"/>
    </source>
</evidence>
<dbReference type="NCBIfam" id="TIGR02436">
    <property type="entry name" value="four helix bundle protein"/>
    <property type="match status" value="1"/>
</dbReference>
<keyword evidence="2" id="KW-1185">Reference proteome</keyword>
<dbReference type="Pfam" id="PF05635">
    <property type="entry name" value="23S_rRNA_IVP"/>
    <property type="match status" value="1"/>
</dbReference>
<comment type="caution">
    <text evidence="1">The sequence shown here is derived from an EMBL/GenBank/DDBJ whole genome shotgun (WGS) entry which is preliminary data.</text>
</comment>
<dbReference type="Gene3D" id="1.20.1440.60">
    <property type="entry name" value="23S rRNA-intervening sequence"/>
    <property type="match status" value="1"/>
</dbReference>
<protein>
    <recommendedName>
        <fullName evidence="3">Four helix bundle protein</fullName>
    </recommendedName>
</protein>
<dbReference type="InterPro" id="IPR012657">
    <property type="entry name" value="23S_rRNA-intervening_sequence"/>
</dbReference>
<dbReference type="SUPFAM" id="SSF158446">
    <property type="entry name" value="IVS-encoded protein-like"/>
    <property type="match status" value="1"/>
</dbReference>
<accession>A0ABQ4MAD3</accession>
<dbReference type="EMBL" id="BOSL01000005">
    <property type="protein sequence ID" value="GIP52954.1"/>
    <property type="molecule type" value="Genomic_DNA"/>
</dbReference>
<dbReference type="Proteomes" id="UP000679992">
    <property type="component" value="Unassembled WGS sequence"/>
</dbReference>
<reference evidence="1 2" key="1">
    <citation type="submission" date="2021-03" db="EMBL/GenBank/DDBJ databases">
        <title>Antimicrobial resistance genes in bacteria isolated from Japanese honey, and their potential for conferring macrolide and lincosamide resistance in the American foulbrood pathogen Paenibacillus larvae.</title>
        <authorList>
            <person name="Okamoto M."/>
            <person name="Kumagai M."/>
            <person name="Kanamori H."/>
            <person name="Takamatsu D."/>
        </authorList>
    </citation>
    <scope>NUCLEOTIDE SEQUENCE [LARGE SCALE GENOMIC DNA]</scope>
    <source>
        <strain evidence="1 2">J42TS3</strain>
    </source>
</reference>
<organism evidence="1 2">
    <name type="scientific">Paenibacillus vini</name>
    <dbReference type="NCBI Taxonomy" id="1476024"/>
    <lineage>
        <taxon>Bacteria</taxon>
        <taxon>Bacillati</taxon>
        <taxon>Bacillota</taxon>
        <taxon>Bacilli</taxon>
        <taxon>Bacillales</taxon>
        <taxon>Paenibacillaceae</taxon>
        <taxon>Paenibacillus</taxon>
    </lineage>
</organism>
<dbReference type="RefSeq" id="WP_213654635.1">
    <property type="nucleotide sequence ID" value="NZ_BOSL01000005.1"/>
</dbReference>
<evidence type="ECO:0008006" key="3">
    <source>
        <dbReference type="Google" id="ProtNLM"/>
    </source>
</evidence>
<dbReference type="PANTHER" id="PTHR38471:SF2">
    <property type="entry name" value="FOUR HELIX BUNDLE PROTEIN"/>
    <property type="match status" value="1"/>
</dbReference>
<name>A0ABQ4MAD3_9BACL</name>
<gene>
    <name evidence="1" type="ORF">J42TS3_19890</name>
</gene>
<evidence type="ECO:0000313" key="2">
    <source>
        <dbReference type="Proteomes" id="UP000679992"/>
    </source>
</evidence>